<proteinExistence type="predicted"/>
<dbReference type="AlphaFoldDB" id="A0A382X3U4"/>
<gene>
    <name evidence="1" type="ORF">METZ01_LOCUS418373</name>
</gene>
<evidence type="ECO:0000313" key="1">
    <source>
        <dbReference type="EMBL" id="SVD65519.1"/>
    </source>
</evidence>
<sequence>MKQELLCEIERMKGFWIGNQDRL</sequence>
<name>A0A382X3U4_9ZZZZ</name>
<organism evidence="1">
    <name type="scientific">marine metagenome</name>
    <dbReference type="NCBI Taxonomy" id="408172"/>
    <lineage>
        <taxon>unclassified sequences</taxon>
        <taxon>metagenomes</taxon>
        <taxon>ecological metagenomes</taxon>
    </lineage>
</organism>
<protein>
    <submittedName>
        <fullName evidence="1">Uncharacterized protein</fullName>
    </submittedName>
</protein>
<reference evidence="1" key="1">
    <citation type="submission" date="2018-05" db="EMBL/GenBank/DDBJ databases">
        <authorList>
            <person name="Lanie J.A."/>
            <person name="Ng W.-L."/>
            <person name="Kazmierczak K.M."/>
            <person name="Andrzejewski T.M."/>
            <person name="Davidsen T.M."/>
            <person name="Wayne K.J."/>
            <person name="Tettelin H."/>
            <person name="Glass J.I."/>
            <person name="Rusch D."/>
            <person name="Podicherti R."/>
            <person name="Tsui H.-C.T."/>
            <person name="Winkler M.E."/>
        </authorList>
    </citation>
    <scope>NUCLEOTIDE SEQUENCE</scope>
</reference>
<accession>A0A382X3U4</accession>
<dbReference type="EMBL" id="UINC01164584">
    <property type="protein sequence ID" value="SVD65519.1"/>
    <property type="molecule type" value="Genomic_DNA"/>
</dbReference>